<protein>
    <recommendedName>
        <fullName evidence="7">Major facilitator superfamily (MFS) profile domain-containing protein</fullName>
    </recommendedName>
</protein>
<feature type="transmembrane region" description="Helical" evidence="6">
    <location>
        <begin position="25"/>
        <end position="48"/>
    </location>
</feature>
<feature type="region of interest" description="Disordered" evidence="5">
    <location>
        <begin position="527"/>
        <end position="562"/>
    </location>
</feature>
<dbReference type="PANTHER" id="PTHR24064">
    <property type="entry name" value="SOLUTE CARRIER FAMILY 22 MEMBER"/>
    <property type="match status" value="1"/>
</dbReference>
<dbReference type="PROSITE" id="PS50850">
    <property type="entry name" value="MFS"/>
    <property type="match status" value="1"/>
</dbReference>
<feature type="transmembrane region" description="Helical" evidence="6">
    <location>
        <begin position="97"/>
        <end position="116"/>
    </location>
</feature>
<feature type="transmembrane region" description="Helical" evidence="6">
    <location>
        <begin position="385"/>
        <end position="408"/>
    </location>
</feature>
<feature type="transmembrane region" description="Helical" evidence="6">
    <location>
        <begin position="192"/>
        <end position="208"/>
    </location>
</feature>
<organism evidence="8 9">
    <name type="scientific">Porites evermanni</name>
    <dbReference type="NCBI Taxonomy" id="104178"/>
    <lineage>
        <taxon>Eukaryota</taxon>
        <taxon>Metazoa</taxon>
        <taxon>Cnidaria</taxon>
        <taxon>Anthozoa</taxon>
        <taxon>Hexacorallia</taxon>
        <taxon>Scleractinia</taxon>
        <taxon>Fungiina</taxon>
        <taxon>Poritidae</taxon>
        <taxon>Porites</taxon>
    </lineage>
</organism>
<evidence type="ECO:0000313" key="8">
    <source>
        <dbReference type="EMBL" id="CAH3016025.1"/>
    </source>
</evidence>
<sequence>MSRQADQHFDDILRCVGEFGLWQKFLYFSSCFLVIVSSAIQIASLVFATGTPKFHCVTPNVTCDENKCCAECTSYAFDQSFTSTVTQWNLICEKANIAATVQSLFVGGMMAGSLFFGAVSDFFGRRFCLFLCSALAFCFSLASSFVDCLSFFTFLRFCSAAAITGLFVGHYVYILELVGASYRTLAGKVQDIFWVLGACITIMIAYLVRDWRHVLLIASFPPGLFYLLWRVFPESLRWLVAQGRLKDAHALLKTYAEKSSVNVDSDALSSMLDRCRAAESELKTGIKRSPLDLVRTSRMRKRTVILCYNWLVLSMIFYGIMLYVPGLAGNLYLNLFLMFLTDLPHTPMAWIVFRYFGRRVPYCLFMVASGLSFLLVLAVPEGMKGLITALAMIGRFFGSASFSNIYLYSTELYPTTVRNMALGACSTFSRIGGMVVPFLIALGQSPSVPITLPLIIIGIMTLIAGIMSLWLPETLFSNMYETVEDVETSTENYGIIWMGKPQPCPLHLPFCGFKDADAPKKEMYVLGEHSRDNRVNDVEKANETSPKTSSENETVADVSNNA</sequence>
<evidence type="ECO:0000256" key="4">
    <source>
        <dbReference type="ARBA" id="ARBA00023136"/>
    </source>
</evidence>
<evidence type="ECO:0000256" key="1">
    <source>
        <dbReference type="ARBA" id="ARBA00004141"/>
    </source>
</evidence>
<feature type="transmembrane region" description="Helical" evidence="6">
    <location>
        <begin position="331"/>
        <end position="353"/>
    </location>
</feature>
<dbReference type="InterPro" id="IPR020846">
    <property type="entry name" value="MFS_dom"/>
</dbReference>
<keyword evidence="2 6" id="KW-0812">Transmembrane</keyword>
<evidence type="ECO:0000256" key="6">
    <source>
        <dbReference type="SAM" id="Phobius"/>
    </source>
</evidence>
<dbReference type="InterPro" id="IPR036259">
    <property type="entry name" value="MFS_trans_sf"/>
</dbReference>
<evidence type="ECO:0000256" key="3">
    <source>
        <dbReference type="ARBA" id="ARBA00022989"/>
    </source>
</evidence>
<accession>A0ABN8LK41</accession>
<dbReference type="InterPro" id="IPR005828">
    <property type="entry name" value="MFS_sugar_transport-like"/>
</dbReference>
<dbReference type="EMBL" id="CALNXI010000033">
    <property type="protein sequence ID" value="CAH3016025.1"/>
    <property type="molecule type" value="Genomic_DNA"/>
</dbReference>
<feature type="transmembrane region" description="Helical" evidence="6">
    <location>
        <begin position="305"/>
        <end position="325"/>
    </location>
</feature>
<dbReference type="Gene3D" id="1.20.1250.20">
    <property type="entry name" value="MFS general substrate transporter like domains"/>
    <property type="match status" value="1"/>
</dbReference>
<dbReference type="Proteomes" id="UP001159427">
    <property type="component" value="Unassembled WGS sequence"/>
</dbReference>
<feature type="transmembrane region" description="Helical" evidence="6">
    <location>
        <begin position="128"/>
        <end position="154"/>
    </location>
</feature>
<evidence type="ECO:0000256" key="5">
    <source>
        <dbReference type="SAM" id="MobiDB-lite"/>
    </source>
</evidence>
<feature type="domain" description="Major facilitator superfamily (MFS) profile" evidence="7">
    <location>
        <begin position="36"/>
        <end position="476"/>
    </location>
</feature>
<evidence type="ECO:0000313" key="9">
    <source>
        <dbReference type="Proteomes" id="UP001159427"/>
    </source>
</evidence>
<keyword evidence="3 6" id="KW-1133">Transmembrane helix</keyword>
<feature type="compositionally biased region" description="Polar residues" evidence="5">
    <location>
        <begin position="543"/>
        <end position="562"/>
    </location>
</feature>
<feature type="transmembrane region" description="Helical" evidence="6">
    <location>
        <begin position="360"/>
        <end position="379"/>
    </location>
</feature>
<reference evidence="8 9" key="1">
    <citation type="submission" date="2022-05" db="EMBL/GenBank/DDBJ databases">
        <authorList>
            <consortium name="Genoscope - CEA"/>
            <person name="William W."/>
        </authorList>
    </citation>
    <scope>NUCLEOTIDE SEQUENCE [LARGE SCALE GENOMIC DNA]</scope>
</reference>
<evidence type="ECO:0000256" key="2">
    <source>
        <dbReference type="ARBA" id="ARBA00022692"/>
    </source>
</evidence>
<gene>
    <name evidence="8" type="ORF">PEVE_00024587</name>
</gene>
<dbReference type="CDD" id="cd17317">
    <property type="entry name" value="MFS_SLC22"/>
    <property type="match status" value="1"/>
</dbReference>
<keyword evidence="4 6" id="KW-0472">Membrane</keyword>
<dbReference type="SUPFAM" id="SSF103473">
    <property type="entry name" value="MFS general substrate transporter"/>
    <property type="match status" value="1"/>
</dbReference>
<feature type="transmembrane region" description="Helical" evidence="6">
    <location>
        <begin position="420"/>
        <end position="442"/>
    </location>
</feature>
<feature type="transmembrane region" description="Helical" evidence="6">
    <location>
        <begin position="448"/>
        <end position="471"/>
    </location>
</feature>
<dbReference type="Pfam" id="PF00083">
    <property type="entry name" value="Sugar_tr"/>
    <property type="match status" value="1"/>
</dbReference>
<keyword evidence="9" id="KW-1185">Reference proteome</keyword>
<evidence type="ECO:0000259" key="7">
    <source>
        <dbReference type="PROSITE" id="PS50850"/>
    </source>
</evidence>
<proteinExistence type="predicted"/>
<name>A0ABN8LK41_9CNID</name>
<feature type="transmembrane region" description="Helical" evidence="6">
    <location>
        <begin position="160"/>
        <end position="180"/>
    </location>
</feature>
<comment type="caution">
    <text evidence="8">The sequence shown here is derived from an EMBL/GenBank/DDBJ whole genome shotgun (WGS) entry which is preliminary data.</text>
</comment>
<feature type="compositionally biased region" description="Basic and acidic residues" evidence="5">
    <location>
        <begin position="527"/>
        <end position="542"/>
    </location>
</feature>
<comment type="subcellular location">
    <subcellularLocation>
        <location evidence="1">Membrane</location>
        <topology evidence="1">Multi-pass membrane protein</topology>
    </subcellularLocation>
</comment>